<feature type="active site" evidence="4">
    <location>
        <position position="195"/>
    </location>
</feature>
<keyword evidence="2" id="KW-0560">Oxidoreductase</keyword>
<organism evidence="8 9">
    <name type="scientific">Rhodococcus wratislaviensis NBRC 100605</name>
    <dbReference type="NCBI Taxonomy" id="1219028"/>
    <lineage>
        <taxon>Bacteria</taxon>
        <taxon>Bacillati</taxon>
        <taxon>Actinomycetota</taxon>
        <taxon>Actinomycetes</taxon>
        <taxon>Mycobacteriales</taxon>
        <taxon>Nocardiaceae</taxon>
        <taxon>Rhodococcus</taxon>
    </lineage>
</organism>
<gene>
    <name evidence="8" type="ORF">RW1_009_00530</name>
</gene>
<dbReference type="AlphaFoldDB" id="X0PM70"/>
<dbReference type="InterPro" id="IPR013328">
    <property type="entry name" value="6PGD_dom2"/>
</dbReference>
<evidence type="ECO:0000256" key="2">
    <source>
        <dbReference type="ARBA" id="ARBA00023002"/>
    </source>
</evidence>
<dbReference type="InterPro" id="IPR008927">
    <property type="entry name" value="6-PGluconate_DH-like_C_sf"/>
</dbReference>
<dbReference type="Proteomes" id="UP000019491">
    <property type="component" value="Unassembled WGS sequence"/>
</dbReference>
<dbReference type="Pfam" id="PF14833">
    <property type="entry name" value="NAD_binding_11"/>
    <property type="match status" value="1"/>
</dbReference>
<evidence type="ECO:0000256" key="1">
    <source>
        <dbReference type="ARBA" id="ARBA00009080"/>
    </source>
</evidence>
<dbReference type="InterPro" id="IPR006115">
    <property type="entry name" value="6PGDH_NADP-bd"/>
</dbReference>
<protein>
    <submittedName>
        <fullName evidence="8">Putative oxidoreductase</fullName>
    </submittedName>
</protein>
<dbReference type="GO" id="GO:0016491">
    <property type="term" value="F:oxidoreductase activity"/>
    <property type="evidence" value="ECO:0007669"/>
    <property type="project" value="UniProtKB-KW"/>
</dbReference>
<dbReference type="SUPFAM" id="SSF51735">
    <property type="entry name" value="NAD(P)-binding Rossmann-fold domains"/>
    <property type="match status" value="1"/>
</dbReference>
<dbReference type="PANTHER" id="PTHR43060">
    <property type="entry name" value="3-HYDROXYISOBUTYRATE DEHYDROGENASE-LIKE 1, MITOCHONDRIAL-RELATED"/>
    <property type="match status" value="1"/>
</dbReference>
<evidence type="ECO:0000259" key="7">
    <source>
        <dbReference type="Pfam" id="PF14833"/>
    </source>
</evidence>
<reference evidence="8 9" key="1">
    <citation type="submission" date="2014-02" db="EMBL/GenBank/DDBJ databases">
        <title>Whole genome shotgun sequence of Rhodococcus wratislaviensis NBRC 100605.</title>
        <authorList>
            <person name="Hosoyama A."/>
            <person name="Tsuchikane K."/>
            <person name="Yoshida I."/>
            <person name="Ohji S."/>
            <person name="Ichikawa N."/>
            <person name="Yamazoe A."/>
            <person name="Fujita N."/>
        </authorList>
    </citation>
    <scope>NUCLEOTIDE SEQUENCE [LARGE SCALE GENOMIC DNA]</scope>
    <source>
        <strain evidence="8 9">NBRC 100605</strain>
    </source>
</reference>
<dbReference type="Gene3D" id="1.10.1040.10">
    <property type="entry name" value="N-(1-d-carboxylethyl)-l-norvaline Dehydrogenase, domain 2"/>
    <property type="match status" value="1"/>
</dbReference>
<dbReference type="PIRSF" id="PIRSF000103">
    <property type="entry name" value="HIBADH"/>
    <property type="match status" value="1"/>
</dbReference>
<feature type="domain" description="6-phosphogluconate dehydrogenase NADP-binding" evidence="6">
    <location>
        <begin position="27"/>
        <end position="186"/>
    </location>
</feature>
<dbReference type="GO" id="GO:0051287">
    <property type="term" value="F:NAD binding"/>
    <property type="evidence" value="ECO:0007669"/>
    <property type="project" value="InterPro"/>
</dbReference>
<dbReference type="OrthoDB" id="3185659at2"/>
<dbReference type="Gene3D" id="3.40.50.720">
    <property type="entry name" value="NAD(P)-binding Rossmann-like Domain"/>
    <property type="match status" value="1"/>
</dbReference>
<sequence length="306" mass="32102">MIDSNDLAPNAGRTTAHSGKHEKGCERVGFVGLGDMGGPIARRIAEEGFPLTVWSRRSNSLGALDPGTFTAADSLRQLGQSADIIGVCVFGDSDLQEVVLPPNGLLATMAPNSILVIHSTVSVAVCHEVAAAATLRGVHVLDAPVSGAREGAKRGRLTIMIGGDRDILGRVIPVFEAYGSVIRWMGPTGAGQRMKVLNNVLSFGNGRLASVAIETGERLGLDVESVVDVLSSGSASSFALRSLVEKLMPDPGFADHASAMVEKDTRIFQEMCRHAGVPVTALEDLAVERIDNMTPHLGVNSSEAQA</sequence>
<dbReference type="InterPro" id="IPR029154">
    <property type="entry name" value="HIBADH-like_NADP-bd"/>
</dbReference>
<feature type="region of interest" description="Disordered" evidence="5">
    <location>
        <begin position="1"/>
        <end position="20"/>
    </location>
</feature>
<accession>X0PM70</accession>
<evidence type="ECO:0000313" key="9">
    <source>
        <dbReference type="Proteomes" id="UP000019491"/>
    </source>
</evidence>
<dbReference type="GO" id="GO:0050661">
    <property type="term" value="F:NADP binding"/>
    <property type="evidence" value="ECO:0007669"/>
    <property type="project" value="InterPro"/>
</dbReference>
<evidence type="ECO:0000256" key="3">
    <source>
        <dbReference type="ARBA" id="ARBA00023027"/>
    </source>
</evidence>
<evidence type="ECO:0000256" key="4">
    <source>
        <dbReference type="PIRSR" id="PIRSR000103-1"/>
    </source>
</evidence>
<evidence type="ECO:0000313" key="8">
    <source>
        <dbReference type="EMBL" id="GAF43629.1"/>
    </source>
</evidence>
<comment type="similarity">
    <text evidence="1">Belongs to the HIBADH-related family.</text>
</comment>
<dbReference type="SUPFAM" id="SSF48179">
    <property type="entry name" value="6-phosphogluconate dehydrogenase C-terminal domain-like"/>
    <property type="match status" value="1"/>
</dbReference>
<feature type="domain" description="3-hydroxyisobutyrate dehydrogenase-like NAD-binding" evidence="7">
    <location>
        <begin position="189"/>
        <end position="283"/>
    </location>
</feature>
<dbReference type="InterPro" id="IPR015815">
    <property type="entry name" value="HIBADH-related"/>
</dbReference>
<keyword evidence="9" id="KW-1185">Reference proteome</keyword>
<dbReference type="RefSeq" id="WP_052032942.1">
    <property type="nucleotide sequence ID" value="NZ_BAWF01000009.1"/>
</dbReference>
<comment type="caution">
    <text evidence="8">The sequence shown here is derived from an EMBL/GenBank/DDBJ whole genome shotgun (WGS) entry which is preliminary data.</text>
</comment>
<dbReference type="PANTHER" id="PTHR43060:SF15">
    <property type="entry name" value="3-HYDROXYISOBUTYRATE DEHYDROGENASE-LIKE 1, MITOCHONDRIAL-RELATED"/>
    <property type="match status" value="1"/>
</dbReference>
<evidence type="ECO:0000256" key="5">
    <source>
        <dbReference type="SAM" id="MobiDB-lite"/>
    </source>
</evidence>
<keyword evidence="3" id="KW-0520">NAD</keyword>
<dbReference type="EMBL" id="BAWF01000009">
    <property type="protein sequence ID" value="GAF43629.1"/>
    <property type="molecule type" value="Genomic_DNA"/>
</dbReference>
<proteinExistence type="inferred from homology"/>
<dbReference type="Pfam" id="PF03446">
    <property type="entry name" value="NAD_binding_2"/>
    <property type="match status" value="1"/>
</dbReference>
<name>X0PM70_RHOWR</name>
<dbReference type="InterPro" id="IPR036291">
    <property type="entry name" value="NAD(P)-bd_dom_sf"/>
</dbReference>
<evidence type="ECO:0000259" key="6">
    <source>
        <dbReference type="Pfam" id="PF03446"/>
    </source>
</evidence>